<name>A0AAD2AKQ0_9RALS</name>
<dbReference type="EMBL" id="CATVXE010000005">
    <property type="protein sequence ID" value="CAJ0681913.1"/>
    <property type="molecule type" value="Genomic_DNA"/>
</dbReference>
<evidence type="ECO:0000313" key="2">
    <source>
        <dbReference type="EMBL" id="CAJ0866595.1"/>
    </source>
</evidence>
<evidence type="ECO:0000313" key="1">
    <source>
        <dbReference type="EMBL" id="CAJ0681913.1"/>
    </source>
</evidence>
<keyword evidence="4" id="KW-1185">Reference proteome</keyword>
<evidence type="ECO:0000313" key="4">
    <source>
        <dbReference type="Proteomes" id="UP001190452"/>
    </source>
</evidence>
<dbReference type="AlphaFoldDB" id="A0AAD2AKQ0"/>
<dbReference type="Proteomes" id="UP001190452">
    <property type="component" value="Unassembled WGS sequence"/>
</dbReference>
<evidence type="ECO:0000313" key="3">
    <source>
        <dbReference type="Proteomes" id="UP001190002"/>
    </source>
</evidence>
<sequence length="89" mass="9836">MRAWSIQQFRGCSIHVLAVVGQGIDFTYAYTGFVCGPSAAAMEFPHLERFHHTSADFDSNDTAIFAGMHEGRAIVERWFSSAAEHSAAR</sequence>
<dbReference type="RefSeq" id="WP_104566247.1">
    <property type="nucleotide sequence ID" value="NZ_CATVXE010000005.1"/>
</dbReference>
<gene>
    <name evidence="2" type="ORF">R77569_01900</name>
    <name evidence="1" type="ORF">R77591_01572</name>
</gene>
<reference evidence="1 4" key="1">
    <citation type="submission" date="2023-07" db="EMBL/GenBank/DDBJ databases">
        <authorList>
            <person name="Peeters C."/>
        </authorList>
    </citation>
    <scope>NUCLEOTIDE SEQUENCE</scope>
    <source>
        <strain evidence="2 4">R-77569</strain>
        <strain evidence="1">R-77591</strain>
    </source>
</reference>
<dbReference type="EMBL" id="CAUDKV010000006">
    <property type="protein sequence ID" value="CAJ0866595.1"/>
    <property type="molecule type" value="Genomic_DNA"/>
</dbReference>
<accession>A0AAD2AKQ0</accession>
<proteinExistence type="predicted"/>
<comment type="caution">
    <text evidence="1">The sequence shown here is derived from an EMBL/GenBank/DDBJ whole genome shotgun (WGS) entry which is preliminary data.</text>
</comment>
<organism evidence="1 3">
    <name type="scientific">Ralstonia mannitolilytica</name>
    <dbReference type="NCBI Taxonomy" id="105219"/>
    <lineage>
        <taxon>Bacteria</taxon>
        <taxon>Pseudomonadati</taxon>
        <taxon>Pseudomonadota</taxon>
        <taxon>Betaproteobacteria</taxon>
        <taxon>Burkholderiales</taxon>
        <taxon>Burkholderiaceae</taxon>
        <taxon>Ralstonia</taxon>
    </lineage>
</organism>
<dbReference type="Proteomes" id="UP001190002">
    <property type="component" value="Unassembled WGS sequence"/>
</dbReference>
<protein>
    <submittedName>
        <fullName evidence="1">Uncharacterized protein</fullName>
    </submittedName>
</protein>